<evidence type="ECO:0000313" key="1">
    <source>
        <dbReference type="EMBL" id="DAD45511.1"/>
    </source>
</evidence>
<name>A0A822ZPQ5_NELNU</name>
<accession>A0A822ZPQ5</accession>
<protein>
    <submittedName>
        <fullName evidence="1">Uncharacterized protein</fullName>
    </submittedName>
</protein>
<evidence type="ECO:0000313" key="2">
    <source>
        <dbReference type="Proteomes" id="UP000607653"/>
    </source>
</evidence>
<sequence length="52" mass="6226">MKIFQKFKTSKTDDSSVLLHNSVKIWLKDHIMSHYLNQLPSYMVFGQEFYSN</sequence>
<gene>
    <name evidence="1" type="ORF">HUJ06_003741</name>
</gene>
<dbReference type="EMBL" id="DUZY01000007">
    <property type="protein sequence ID" value="DAD45511.1"/>
    <property type="molecule type" value="Genomic_DNA"/>
</dbReference>
<dbReference type="AlphaFoldDB" id="A0A822ZPQ5"/>
<dbReference type="Proteomes" id="UP000607653">
    <property type="component" value="Unassembled WGS sequence"/>
</dbReference>
<proteinExistence type="predicted"/>
<comment type="caution">
    <text evidence="1">The sequence shown here is derived from an EMBL/GenBank/DDBJ whole genome shotgun (WGS) entry which is preliminary data.</text>
</comment>
<organism evidence="1 2">
    <name type="scientific">Nelumbo nucifera</name>
    <name type="common">Sacred lotus</name>
    <dbReference type="NCBI Taxonomy" id="4432"/>
    <lineage>
        <taxon>Eukaryota</taxon>
        <taxon>Viridiplantae</taxon>
        <taxon>Streptophyta</taxon>
        <taxon>Embryophyta</taxon>
        <taxon>Tracheophyta</taxon>
        <taxon>Spermatophyta</taxon>
        <taxon>Magnoliopsida</taxon>
        <taxon>Proteales</taxon>
        <taxon>Nelumbonaceae</taxon>
        <taxon>Nelumbo</taxon>
    </lineage>
</organism>
<keyword evidence="2" id="KW-1185">Reference proteome</keyword>
<reference evidence="1 2" key="1">
    <citation type="journal article" date="2020" name="Mol. Biol. Evol.">
        <title>Distinct Expression and Methylation Patterns for Genes with Different Fates following a Single Whole-Genome Duplication in Flowering Plants.</title>
        <authorList>
            <person name="Shi T."/>
            <person name="Rahmani R.S."/>
            <person name="Gugger P.F."/>
            <person name="Wang M."/>
            <person name="Li H."/>
            <person name="Zhang Y."/>
            <person name="Li Z."/>
            <person name="Wang Q."/>
            <person name="Van de Peer Y."/>
            <person name="Marchal K."/>
            <person name="Chen J."/>
        </authorList>
    </citation>
    <scope>NUCLEOTIDE SEQUENCE [LARGE SCALE GENOMIC DNA]</scope>
    <source>
        <tissue evidence="1">Leaf</tissue>
    </source>
</reference>